<evidence type="ECO:0000256" key="3">
    <source>
        <dbReference type="ARBA" id="ARBA00022705"/>
    </source>
</evidence>
<proteinExistence type="inferred from homology"/>
<evidence type="ECO:0000256" key="1">
    <source>
        <dbReference type="ARBA" id="ARBA00008428"/>
    </source>
</evidence>
<dbReference type="GO" id="GO:0003677">
    <property type="term" value="F:DNA binding"/>
    <property type="evidence" value="ECO:0007669"/>
    <property type="project" value="UniProtKB-UniRule"/>
</dbReference>
<accession>A0A6M1RTB5</accession>
<evidence type="ECO:0000313" key="16">
    <source>
        <dbReference type="Proteomes" id="UP000477311"/>
    </source>
</evidence>
<evidence type="ECO:0000256" key="7">
    <source>
        <dbReference type="ARBA" id="ARBA00022840"/>
    </source>
</evidence>
<evidence type="ECO:0000256" key="8">
    <source>
        <dbReference type="ARBA" id="ARBA00023125"/>
    </source>
</evidence>
<comment type="caution">
    <text evidence="15">The sequence shown here is derived from an EMBL/GenBank/DDBJ whole genome shotgun (WGS) entry which is preliminary data.</text>
</comment>
<dbReference type="Gene3D" id="1.10.860.10">
    <property type="entry name" value="DNAb Helicase, Chain A"/>
    <property type="match status" value="1"/>
</dbReference>
<dbReference type="SUPFAM" id="SSF48024">
    <property type="entry name" value="N-terminal domain of DnaB helicase"/>
    <property type="match status" value="1"/>
</dbReference>
<dbReference type="Gene3D" id="3.40.50.300">
    <property type="entry name" value="P-loop containing nucleotide triphosphate hydrolases"/>
    <property type="match status" value="1"/>
</dbReference>
<dbReference type="Pfam" id="PF00772">
    <property type="entry name" value="DnaB"/>
    <property type="match status" value="1"/>
</dbReference>
<comment type="catalytic activity">
    <reaction evidence="10 12">
        <text>ATP + H2O = ADP + phosphate + H(+)</text>
        <dbReference type="Rhea" id="RHEA:13065"/>
        <dbReference type="ChEBI" id="CHEBI:15377"/>
        <dbReference type="ChEBI" id="CHEBI:15378"/>
        <dbReference type="ChEBI" id="CHEBI:30616"/>
        <dbReference type="ChEBI" id="CHEBI:43474"/>
        <dbReference type="ChEBI" id="CHEBI:456216"/>
        <dbReference type="EC" id="5.6.2.3"/>
    </reaction>
</comment>
<protein>
    <recommendedName>
        <fullName evidence="11 12">Replicative DNA helicase</fullName>
        <ecNumber evidence="11 12">5.6.2.3</ecNumber>
    </recommendedName>
</protein>
<keyword evidence="5 12" id="KW-0378">Hydrolase</keyword>
<dbReference type="SUPFAM" id="SSF52540">
    <property type="entry name" value="P-loop containing nucleoside triphosphate hydrolases"/>
    <property type="match status" value="1"/>
</dbReference>
<evidence type="ECO:0000256" key="13">
    <source>
        <dbReference type="SAM" id="MobiDB-lite"/>
    </source>
</evidence>
<feature type="domain" description="SF4 helicase" evidence="14">
    <location>
        <begin position="216"/>
        <end position="490"/>
    </location>
</feature>
<organism evidence="15 16">
    <name type="scientific">Limisphaera ngatamarikiensis</name>
    <dbReference type="NCBI Taxonomy" id="1324935"/>
    <lineage>
        <taxon>Bacteria</taxon>
        <taxon>Pseudomonadati</taxon>
        <taxon>Verrucomicrobiota</taxon>
        <taxon>Verrucomicrobiia</taxon>
        <taxon>Limisphaerales</taxon>
        <taxon>Limisphaeraceae</taxon>
        <taxon>Limisphaera</taxon>
    </lineage>
</organism>
<dbReference type="GO" id="GO:1990077">
    <property type="term" value="C:primosome complex"/>
    <property type="evidence" value="ECO:0007669"/>
    <property type="project" value="UniProtKB-UniRule"/>
</dbReference>
<reference evidence="15 16" key="1">
    <citation type="submission" date="2020-02" db="EMBL/GenBank/DDBJ databases">
        <title>Draft genome sequence of Limisphaera ngatamarikiensis NGM72.4T, a thermophilic Verrucomicrobia grouped in subdivision 3.</title>
        <authorList>
            <person name="Carere C.R."/>
            <person name="Steen J."/>
            <person name="Hugenholtz P."/>
            <person name="Stott M.B."/>
        </authorList>
    </citation>
    <scope>NUCLEOTIDE SEQUENCE [LARGE SCALE GENOMIC DNA]</scope>
    <source>
        <strain evidence="15 16">NGM72.4</strain>
    </source>
</reference>
<dbReference type="InterPro" id="IPR007692">
    <property type="entry name" value="DNA_helicase_DnaB"/>
</dbReference>
<keyword evidence="6 12" id="KW-0347">Helicase</keyword>
<sequence length="498" mass="55105">MSEPGTVGADLKKPRAGRRGSAPALPSADRLPPHSLEAERGVLGCILLSPNPCMGESLELLKGQPEVFYDPRHQIIYRTLIEMFEQREPIDLITLQQRLKDAPPWDDGRHGTPVNRLEMAGGLAYLASLPDAVPSAANLAYYANIVYEKYLLRRLIQTCTGVIGRVFEYEGNVEELLDEVERDILRISEERVEGGTIPIRDLVREAISTIEKLYTQKGMLSGLPTGFPDLDRLTTGLHGGEMIVIAARPSVGKTSLAMNIAEHVAVDLRLPVAVFSLEMTAASLAMRLLCSRARVNLRNLREGFLAERDFPKLTTAAGKLAGAPLYIDDTSGLSILQLRARARRMAQQHGIRLFVIDYLQLLHSTSRRAENRQQEIADISNGVKALAKELNVPVIVLSQLNRDVEKRGAGEAPRLSDLRESGAIEQDADVVALLYRDTKGREEDDPARDFDQEAIPVKLYIAKQRNGPTGEIDLVFLRPYTRFESVAKVEAEDLPPAP</sequence>
<dbReference type="EC" id="5.6.2.3" evidence="11 12"/>
<keyword evidence="7 12" id="KW-0067">ATP-binding</keyword>
<keyword evidence="3 12" id="KW-0235">DNA replication</keyword>
<dbReference type="Pfam" id="PF03796">
    <property type="entry name" value="DnaB_C"/>
    <property type="match status" value="1"/>
</dbReference>
<comment type="similarity">
    <text evidence="1 12">Belongs to the helicase family. DnaB subfamily.</text>
</comment>
<keyword evidence="9" id="KW-0413">Isomerase</keyword>
<dbReference type="GO" id="GO:0005524">
    <property type="term" value="F:ATP binding"/>
    <property type="evidence" value="ECO:0007669"/>
    <property type="project" value="UniProtKB-UniRule"/>
</dbReference>
<dbReference type="GO" id="GO:0006269">
    <property type="term" value="P:DNA replication, synthesis of primer"/>
    <property type="evidence" value="ECO:0007669"/>
    <property type="project" value="UniProtKB-UniRule"/>
</dbReference>
<evidence type="ECO:0000256" key="9">
    <source>
        <dbReference type="ARBA" id="ARBA00023235"/>
    </source>
</evidence>
<dbReference type="CDD" id="cd00984">
    <property type="entry name" value="DnaB_C"/>
    <property type="match status" value="1"/>
</dbReference>
<keyword evidence="4 12" id="KW-0547">Nucleotide-binding</keyword>
<keyword evidence="16" id="KW-1185">Reference proteome</keyword>
<evidence type="ECO:0000313" key="15">
    <source>
        <dbReference type="EMBL" id="NGO38621.1"/>
    </source>
</evidence>
<dbReference type="PROSITE" id="PS51199">
    <property type="entry name" value="SF4_HELICASE"/>
    <property type="match status" value="1"/>
</dbReference>
<dbReference type="NCBIfam" id="TIGR00665">
    <property type="entry name" value="DnaB"/>
    <property type="match status" value="1"/>
</dbReference>
<dbReference type="InterPro" id="IPR007694">
    <property type="entry name" value="DNA_helicase_DnaB-like_C"/>
</dbReference>
<evidence type="ECO:0000256" key="11">
    <source>
        <dbReference type="NCBIfam" id="TIGR00665"/>
    </source>
</evidence>
<evidence type="ECO:0000256" key="5">
    <source>
        <dbReference type="ARBA" id="ARBA00022801"/>
    </source>
</evidence>
<dbReference type="EMBL" id="JAAKYA010000024">
    <property type="protein sequence ID" value="NGO38621.1"/>
    <property type="molecule type" value="Genomic_DNA"/>
</dbReference>
<name>A0A6M1RTB5_9BACT</name>
<evidence type="ECO:0000256" key="6">
    <source>
        <dbReference type="ARBA" id="ARBA00022806"/>
    </source>
</evidence>
<dbReference type="GO" id="GO:0005829">
    <property type="term" value="C:cytosol"/>
    <property type="evidence" value="ECO:0007669"/>
    <property type="project" value="TreeGrafter"/>
</dbReference>
<feature type="region of interest" description="Disordered" evidence="13">
    <location>
        <begin position="1"/>
        <end position="33"/>
    </location>
</feature>
<keyword evidence="8 12" id="KW-0238">DNA-binding</keyword>
<dbReference type="GO" id="GO:0016787">
    <property type="term" value="F:hydrolase activity"/>
    <property type="evidence" value="ECO:0007669"/>
    <property type="project" value="UniProtKB-KW"/>
</dbReference>
<dbReference type="InterPro" id="IPR027417">
    <property type="entry name" value="P-loop_NTPase"/>
</dbReference>
<dbReference type="InterPro" id="IPR003593">
    <property type="entry name" value="AAA+_ATPase"/>
</dbReference>
<dbReference type="Proteomes" id="UP000477311">
    <property type="component" value="Unassembled WGS sequence"/>
</dbReference>
<dbReference type="SMART" id="SM00382">
    <property type="entry name" value="AAA"/>
    <property type="match status" value="1"/>
</dbReference>
<evidence type="ECO:0000256" key="2">
    <source>
        <dbReference type="ARBA" id="ARBA00022515"/>
    </source>
</evidence>
<dbReference type="InterPro" id="IPR007693">
    <property type="entry name" value="DNA_helicase_DnaB-like_N"/>
</dbReference>
<dbReference type="AlphaFoldDB" id="A0A6M1RTB5"/>
<dbReference type="InterPro" id="IPR016136">
    <property type="entry name" value="DNA_helicase_N/primase_C"/>
</dbReference>
<dbReference type="PANTHER" id="PTHR30153">
    <property type="entry name" value="REPLICATIVE DNA HELICASE DNAB"/>
    <property type="match status" value="1"/>
</dbReference>
<gene>
    <name evidence="15" type="primary">dnaB</name>
    <name evidence="15" type="ORF">G4L39_04290</name>
</gene>
<dbReference type="GO" id="GO:0043139">
    <property type="term" value="F:5'-3' DNA helicase activity"/>
    <property type="evidence" value="ECO:0007669"/>
    <property type="project" value="UniProtKB-EC"/>
</dbReference>
<evidence type="ECO:0000256" key="4">
    <source>
        <dbReference type="ARBA" id="ARBA00022741"/>
    </source>
</evidence>
<comment type="function">
    <text evidence="12">The main replicative DNA helicase, it participates in initiation and elongation during chromosome replication. Travels ahead of the DNA replisome, separating dsDNA into templates for DNA synthesis. A processive ATP-dependent 5'-3' DNA helicase it has DNA-dependent ATPase activity.</text>
</comment>
<dbReference type="InterPro" id="IPR036185">
    <property type="entry name" value="DNA_heli_DnaB-like_N_sf"/>
</dbReference>
<evidence type="ECO:0000259" key="14">
    <source>
        <dbReference type="PROSITE" id="PS51199"/>
    </source>
</evidence>
<dbReference type="PANTHER" id="PTHR30153:SF2">
    <property type="entry name" value="REPLICATIVE DNA HELICASE"/>
    <property type="match status" value="1"/>
</dbReference>
<evidence type="ECO:0000256" key="12">
    <source>
        <dbReference type="RuleBase" id="RU362085"/>
    </source>
</evidence>
<dbReference type="RefSeq" id="WP_165106190.1">
    <property type="nucleotide sequence ID" value="NZ_JAAKYA010000024.1"/>
</dbReference>
<keyword evidence="2 12" id="KW-0639">Primosome</keyword>
<evidence type="ECO:0000256" key="10">
    <source>
        <dbReference type="ARBA" id="ARBA00048954"/>
    </source>
</evidence>